<evidence type="ECO:0000313" key="13">
    <source>
        <dbReference type="RefSeq" id="XP_028275712.1"/>
    </source>
</evidence>
<dbReference type="CDD" id="cd00214">
    <property type="entry name" value="Calpain_III"/>
    <property type="match status" value="1"/>
</dbReference>
<feature type="region of interest" description="Disordered" evidence="9">
    <location>
        <begin position="385"/>
        <end position="427"/>
    </location>
</feature>
<feature type="domain" description="EF-hand" evidence="11">
    <location>
        <begin position="622"/>
        <end position="657"/>
    </location>
</feature>
<dbReference type="PANTHER" id="PTHR10183:SF393">
    <property type="entry name" value="CALPAIN-LIKE ISOFORM X1"/>
    <property type="match status" value="1"/>
</dbReference>
<dbReference type="PROSITE" id="PS50203">
    <property type="entry name" value="CALPAIN_CAT"/>
    <property type="match status" value="1"/>
</dbReference>
<evidence type="ECO:0000259" key="10">
    <source>
        <dbReference type="PROSITE" id="PS50203"/>
    </source>
</evidence>
<evidence type="ECO:0000256" key="3">
    <source>
        <dbReference type="ARBA" id="ARBA00022723"/>
    </source>
</evidence>
<dbReference type="GO" id="GO:0043066">
    <property type="term" value="P:negative regulation of apoptotic process"/>
    <property type="evidence" value="ECO:0007669"/>
    <property type="project" value="TreeGrafter"/>
</dbReference>
<evidence type="ECO:0000256" key="5">
    <source>
        <dbReference type="ARBA" id="ARBA00022807"/>
    </source>
</evidence>
<dbReference type="InterPro" id="IPR000169">
    <property type="entry name" value="Pept_cys_AS"/>
</dbReference>
<evidence type="ECO:0000259" key="11">
    <source>
        <dbReference type="PROSITE" id="PS50222"/>
    </source>
</evidence>
<evidence type="ECO:0000256" key="1">
    <source>
        <dbReference type="ARBA" id="ARBA00007623"/>
    </source>
</evidence>
<dbReference type="CDD" id="cd00044">
    <property type="entry name" value="CysPc"/>
    <property type="match status" value="1"/>
</dbReference>
<dbReference type="InterPro" id="IPR002048">
    <property type="entry name" value="EF_hand_dom"/>
</dbReference>
<keyword evidence="4 8" id="KW-0378">Hydrolase</keyword>
<dbReference type="SMART" id="SM00230">
    <property type="entry name" value="CysPc"/>
    <property type="match status" value="1"/>
</dbReference>
<dbReference type="Pfam" id="PF00648">
    <property type="entry name" value="Peptidase_C2"/>
    <property type="match status" value="1"/>
</dbReference>
<dbReference type="Gene3D" id="3.90.70.10">
    <property type="entry name" value="Cysteine proteinases"/>
    <property type="match status" value="1"/>
</dbReference>
<dbReference type="GeneID" id="114444990"/>
<dbReference type="InterPro" id="IPR038765">
    <property type="entry name" value="Papain-like_cys_pep_sf"/>
</dbReference>
<evidence type="ECO:0000256" key="4">
    <source>
        <dbReference type="ARBA" id="ARBA00022801"/>
    </source>
</evidence>
<dbReference type="GO" id="GO:0005509">
    <property type="term" value="F:calcium ion binding"/>
    <property type="evidence" value="ECO:0007669"/>
    <property type="project" value="InterPro"/>
</dbReference>
<feature type="active site" evidence="7 8">
    <location>
        <position position="275"/>
    </location>
</feature>
<dbReference type="InterPro" id="IPR033883">
    <property type="entry name" value="C2_III"/>
</dbReference>
<evidence type="ECO:0000256" key="6">
    <source>
        <dbReference type="ARBA" id="ARBA00022837"/>
    </source>
</evidence>
<evidence type="ECO:0000256" key="7">
    <source>
        <dbReference type="PIRSR" id="PIRSR622684-1"/>
    </source>
</evidence>
<dbReference type="SMART" id="SM00720">
    <property type="entry name" value="calpain_III"/>
    <property type="match status" value="1"/>
</dbReference>
<dbReference type="SUPFAM" id="SSF47473">
    <property type="entry name" value="EF-hand"/>
    <property type="match status" value="1"/>
</dbReference>
<organism evidence="12 13">
    <name type="scientific">Parambassis ranga</name>
    <name type="common">Indian glassy fish</name>
    <dbReference type="NCBI Taxonomy" id="210632"/>
    <lineage>
        <taxon>Eukaryota</taxon>
        <taxon>Metazoa</taxon>
        <taxon>Chordata</taxon>
        <taxon>Craniata</taxon>
        <taxon>Vertebrata</taxon>
        <taxon>Euteleostomi</taxon>
        <taxon>Actinopterygii</taxon>
        <taxon>Neopterygii</taxon>
        <taxon>Teleostei</taxon>
        <taxon>Neoteleostei</taxon>
        <taxon>Acanthomorphata</taxon>
        <taxon>Ovalentaria</taxon>
        <taxon>Ambassidae</taxon>
        <taxon>Parambassis</taxon>
    </lineage>
</organism>
<dbReference type="RefSeq" id="XP_028275712.1">
    <property type="nucleotide sequence ID" value="XM_028419911.1"/>
</dbReference>
<dbReference type="CDD" id="cd16182">
    <property type="entry name" value="EFh_PEF_Group_II_CAPN_like"/>
    <property type="match status" value="1"/>
</dbReference>
<dbReference type="GO" id="GO:0006508">
    <property type="term" value="P:proteolysis"/>
    <property type="evidence" value="ECO:0007669"/>
    <property type="project" value="UniProtKB-KW"/>
</dbReference>
<keyword evidence="2 8" id="KW-0645">Protease</keyword>
<name>A0A6P7JFP4_9TELE</name>
<dbReference type="AlphaFoldDB" id="A0A6P7JFP4"/>
<proteinExistence type="inferred from homology"/>
<feature type="active site" evidence="7 8">
    <location>
        <position position="251"/>
    </location>
</feature>
<keyword evidence="12" id="KW-1185">Reference proteome</keyword>
<dbReference type="InterPro" id="IPR022683">
    <property type="entry name" value="Calpain_III"/>
</dbReference>
<feature type="compositionally biased region" description="Acidic residues" evidence="9">
    <location>
        <begin position="390"/>
        <end position="414"/>
    </location>
</feature>
<dbReference type="PROSITE" id="PS50222">
    <property type="entry name" value="EF_HAND_2"/>
    <property type="match status" value="1"/>
</dbReference>
<feature type="active site" evidence="7 8">
    <location>
        <position position="93"/>
    </location>
</feature>
<dbReference type="PROSITE" id="PS00018">
    <property type="entry name" value="EF_HAND_1"/>
    <property type="match status" value="1"/>
</dbReference>
<dbReference type="PROSITE" id="PS00139">
    <property type="entry name" value="THIOL_PROTEASE_CYS"/>
    <property type="match status" value="1"/>
</dbReference>
<dbReference type="InterPro" id="IPR011992">
    <property type="entry name" value="EF-hand-dom_pair"/>
</dbReference>
<dbReference type="InterPro" id="IPR018247">
    <property type="entry name" value="EF_Hand_1_Ca_BS"/>
</dbReference>
<evidence type="ECO:0000256" key="9">
    <source>
        <dbReference type="SAM" id="MobiDB-lite"/>
    </source>
</evidence>
<feature type="domain" description="Calpain catalytic" evidence="10">
    <location>
        <begin position="36"/>
        <end position="332"/>
    </location>
</feature>
<dbReference type="InterPro" id="IPR001300">
    <property type="entry name" value="Peptidase_C2_calpain_cat"/>
</dbReference>
<dbReference type="FunFam" id="3.90.70.10:FF:000001">
    <property type="entry name" value="Calpain-1 catalytic subunit"/>
    <property type="match status" value="1"/>
</dbReference>
<feature type="compositionally biased region" description="Basic and acidic residues" evidence="9">
    <location>
        <begin position="415"/>
        <end position="427"/>
    </location>
</feature>
<evidence type="ECO:0000256" key="8">
    <source>
        <dbReference type="PROSITE-ProRule" id="PRU00239"/>
    </source>
</evidence>
<evidence type="ECO:0000256" key="2">
    <source>
        <dbReference type="ARBA" id="ARBA00022670"/>
    </source>
</evidence>
<keyword evidence="5 8" id="KW-0788">Thiol protease</keyword>
<dbReference type="SUPFAM" id="SSF54001">
    <property type="entry name" value="Cysteine proteinases"/>
    <property type="match status" value="1"/>
</dbReference>
<dbReference type="InterPro" id="IPR036213">
    <property type="entry name" value="Calpain_III_sf"/>
</dbReference>
<dbReference type="FunFam" id="2.60.120.380:FF:000011">
    <property type="entry name" value="Calpain 12"/>
    <property type="match status" value="1"/>
</dbReference>
<dbReference type="Gene3D" id="1.10.238.10">
    <property type="entry name" value="EF-hand"/>
    <property type="match status" value="1"/>
</dbReference>
<dbReference type="Gene3D" id="2.60.120.380">
    <property type="match status" value="1"/>
</dbReference>
<dbReference type="OrthoDB" id="424753at2759"/>
<dbReference type="GO" id="GO:0005737">
    <property type="term" value="C:cytoplasm"/>
    <property type="evidence" value="ECO:0007669"/>
    <property type="project" value="TreeGrafter"/>
</dbReference>
<protein>
    <submittedName>
        <fullName evidence="13">Calpain-12</fullName>
    </submittedName>
</protein>
<dbReference type="InterPro" id="IPR022682">
    <property type="entry name" value="Calpain_domain_III"/>
</dbReference>
<dbReference type="InParanoid" id="A0A6P7JFP4"/>
<gene>
    <name evidence="13" type="primary">capn12</name>
</gene>
<dbReference type="FunFam" id="1.10.238.10:FF:000549">
    <property type="entry name" value="Calpain 12"/>
    <property type="match status" value="1"/>
</dbReference>
<dbReference type="SUPFAM" id="SSF49758">
    <property type="entry name" value="Calpain large subunit, middle domain (domain III)"/>
    <property type="match status" value="2"/>
</dbReference>
<dbReference type="PANTHER" id="PTHR10183">
    <property type="entry name" value="CALPAIN"/>
    <property type="match status" value="1"/>
</dbReference>
<dbReference type="CTD" id="147968"/>
<keyword evidence="3" id="KW-0479">Metal-binding</keyword>
<comment type="similarity">
    <text evidence="1">Belongs to the peptidase C2 family.</text>
</comment>
<dbReference type="Proteomes" id="UP000515145">
    <property type="component" value="Chromosome 13"/>
</dbReference>
<dbReference type="GO" id="GO:0004198">
    <property type="term" value="F:calcium-dependent cysteine-type endopeptidase activity"/>
    <property type="evidence" value="ECO:0007669"/>
    <property type="project" value="InterPro"/>
</dbReference>
<reference evidence="13" key="1">
    <citation type="submission" date="2025-08" db="UniProtKB">
        <authorList>
            <consortium name="RefSeq"/>
        </authorList>
    </citation>
    <scope>IDENTIFICATION</scope>
</reference>
<sequence>MASDNEAPLGSIENPIKFRDQDFKTLLEQCLKSGVLFSDPTFVAEQKSIGIPEEKDPKKAIQWKRPKEIYPNAVFVEGTIGTTDICQGQLGNCWLLAALSCLTMHPSQFVKVVPPNQSLDELYAGIFRFRFWQYGEWVEVVVDDRLPVREGRLLFSYSHTRNEFWSALVEKAYAKVVGTYGSLKGGNISEAMEDFTGGIARSLLVSSRTPQVLWRSLTAALSRGTLLSCFIQANNSREVGQVTGDGLIKGHAYAITETDKVKKAAAEVLLLRLRNPWGFVEYRGPWSDTGKEWNEVDQKERIKLKSKEDGDFWISADDFSKLFHVVELCSVNPDNLVEENTPATQSTWTISEYEGSWVPGSSAGGGRKFNKTFFKNPQFQLVLSEKDEGNVSDDDDDDDGGDDGDEDGVEDEEVLTPKEKKRAEKQKQKAKQCTVLVEVLQKNRRQQDKTNFLYSAFHIYRIPPELQGGCLTRNFFMQNSPVGRSGKYKAQRAVWRKLHLDPGTYIIVASTYRPNQPGEFFVRIFSKIGNTLGSQDFPCDSVYIPVMATPVAPEDKVRVQKTFEEDAGPDDRLNAKELMKLFNSVLVKDYHLPLETCRQLIFVEDTKGRCTLSRDQAETLLSTLRNLQAMFFQFDEDSSGTMSPFELDTALQAVGMQCDNKVVQLLCERFASKELQLPFKGFVSCIARLRKLFALFESETNQEVKDRGINAWLLQFLTL</sequence>
<evidence type="ECO:0000313" key="12">
    <source>
        <dbReference type="Proteomes" id="UP000515145"/>
    </source>
</evidence>
<dbReference type="PRINTS" id="PR00704">
    <property type="entry name" value="CALPAIN"/>
</dbReference>
<accession>A0A6P7JFP4</accession>
<keyword evidence="6" id="KW-0106">Calcium</keyword>
<dbReference type="InterPro" id="IPR022684">
    <property type="entry name" value="Calpain_cysteine_protease"/>
</dbReference>
<dbReference type="Pfam" id="PF01067">
    <property type="entry name" value="Calpain_III"/>
    <property type="match status" value="2"/>
</dbReference>